<sequence>MNLHSNSSTISLDYFSIIFSGCVTGFVFEKDITKMLVSFGGMYSILIIGSHYTGFYQINFSSIPVCISAILFGYLIAFLMKKIRVRRCDFSL</sequence>
<name>A0ABW5RQF9_9BACI</name>
<keyword evidence="3" id="KW-1185">Reference proteome</keyword>
<feature type="transmembrane region" description="Helical" evidence="1">
    <location>
        <begin position="35"/>
        <end position="52"/>
    </location>
</feature>
<dbReference type="Proteomes" id="UP001597506">
    <property type="component" value="Unassembled WGS sequence"/>
</dbReference>
<reference evidence="3" key="1">
    <citation type="journal article" date="2019" name="Int. J. Syst. Evol. Microbiol.">
        <title>The Global Catalogue of Microorganisms (GCM) 10K type strain sequencing project: providing services to taxonomists for standard genome sequencing and annotation.</title>
        <authorList>
            <consortium name="The Broad Institute Genomics Platform"/>
            <consortium name="The Broad Institute Genome Sequencing Center for Infectious Disease"/>
            <person name="Wu L."/>
            <person name="Ma J."/>
        </authorList>
    </citation>
    <scope>NUCLEOTIDE SEQUENCE [LARGE SCALE GENOMIC DNA]</scope>
    <source>
        <strain evidence="3">KCTC 3913</strain>
    </source>
</reference>
<feature type="transmembrane region" description="Helical" evidence="1">
    <location>
        <begin position="12"/>
        <end position="28"/>
    </location>
</feature>
<gene>
    <name evidence="2" type="ORF">ACFSUL_06515</name>
</gene>
<keyword evidence="1" id="KW-0812">Transmembrane</keyword>
<accession>A0ABW5RQF9</accession>
<dbReference type="RefSeq" id="WP_377933782.1">
    <property type="nucleotide sequence ID" value="NZ_JBHUMF010000015.1"/>
</dbReference>
<evidence type="ECO:0000313" key="3">
    <source>
        <dbReference type="Proteomes" id="UP001597506"/>
    </source>
</evidence>
<keyword evidence="1" id="KW-0472">Membrane</keyword>
<dbReference type="EMBL" id="JBHUMF010000015">
    <property type="protein sequence ID" value="MFD2680404.1"/>
    <property type="molecule type" value="Genomic_DNA"/>
</dbReference>
<organism evidence="2 3">
    <name type="scientific">Bacillus seohaeanensis</name>
    <dbReference type="NCBI Taxonomy" id="284580"/>
    <lineage>
        <taxon>Bacteria</taxon>
        <taxon>Bacillati</taxon>
        <taxon>Bacillota</taxon>
        <taxon>Bacilli</taxon>
        <taxon>Bacillales</taxon>
        <taxon>Bacillaceae</taxon>
        <taxon>Bacillus</taxon>
    </lineage>
</organism>
<evidence type="ECO:0000256" key="1">
    <source>
        <dbReference type="SAM" id="Phobius"/>
    </source>
</evidence>
<feature type="transmembrane region" description="Helical" evidence="1">
    <location>
        <begin position="58"/>
        <end position="80"/>
    </location>
</feature>
<proteinExistence type="predicted"/>
<comment type="caution">
    <text evidence="2">The sequence shown here is derived from an EMBL/GenBank/DDBJ whole genome shotgun (WGS) entry which is preliminary data.</text>
</comment>
<protein>
    <submittedName>
        <fullName evidence="2">Uncharacterized protein</fullName>
    </submittedName>
</protein>
<keyword evidence="1" id="KW-1133">Transmembrane helix</keyword>
<evidence type="ECO:0000313" key="2">
    <source>
        <dbReference type="EMBL" id="MFD2680404.1"/>
    </source>
</evidence>